<dbReference type="AlphaFoldDB" id="A0A8J5MEG8"/>
<sequence length="145" mass="16558">MTLSFRGFAAWWFVILGNHLVTFVCAKFYWMFGSTLLRYSLDSYDVGMSREHFHTLQMVLANGRLLLLMVVGSLCKRSLAIYPWSQSMVKRRGPRFAVENSLGAIKYRKETSTQITGKSTMQMLRRATTTYANSLAQSRINLAPS</sequence>
<evidence type="ECO:0000313" key="2">
    <source>
        <dbReference type="EMBL" id="KAG6952552.1"/>
    </source>
</evidence>
<dbReference type="EMBL" id="JAENGY010001100">
    <property type="protein sequence ID" value="KAG6952552.1"/>
    <property type="molecule type" value="Genomic_DNA"/>
</dbReference>
<reference evidence="2" key="1">
    <citation type="submission" date="2021-01" db="EMBL/GenBank/DDBJ databases">
        <title>Phytophthora aleatoria, a newly-described species from Pinus radiata is distinct from Phytophthora cactorum isolates based on comparative genomics.</title>
        <authorList>
            <person name="Mcdougal R."/>
            <person name="Panda P."/>
            <person name="Williams N."/>
            <person name="Studholme D.J."/>
        </authorList>
    </citation>
    <scope>NUCLEOTIDE SEQUENCE</scope>
    <source>
        <strain evidence="2">NZFS 4037</strain>
    </source>
</reference>
<evidence type="ECO:0000313" key="3">
    <source>
        <dbReference type="Proteomes" id="UP000709295"/>
    </source>
</evidence>
<protein>
    <submittedName>
        <fullName evidence="2">Uncharacterized protein</fullName>
    </submittedName>
</protein>
<feature type="transmembrane region" description="Helical" evidence="1">
    <location>
        <begin position="52"/>
        <end position="75"/>
    </location>
</feature>
<keyword evidence="3" id="KW-1185">Reference proteome</keyword>
<proteinExistence type="predicted"/>
<gene>
    <name evidence="2" type="ORF">JG688_00013224</name>
</gene>
<comment type="caution">
    <text evidence="2">The sequence shown here is derived from an EMBL/GenBank/DDBJ whole genome shotgun (WGS) entry which is preliminary data.</text>
</comment>
<accession>A0A8J5MEG8</accession>
<keyword evidence="1" id="KW-0472">Membrane</keyword>
<dbReference type="Proteomes" id="UP000709295">
    <property type="component" value="Unassembled WGS sequence"/>
</dbReference>
<evidence type="ECO:0000256" key="1">
    <source>
        <dbReference type="SAM" id="Phobius"/>
    </source>
</evidence>
<feature type="transmembrane region" description="Helical" evidence="1">
    <location>
        <begin position="12"/>
        <end position="32"/>
    </location>
</feature>
<name>A0A8J5MEG8_9STRA</name>
<organism evidence="2 3">
    <name type="scientific">Phytophthora aleatoria</name>
    <dbReference type="NCBI Taxonomy" id="2496075"/>
    <lineage>
        <taxon>Eukaryota</taxon>
        <taxon>Sar</taxon>
        <taxon>Stramenopiles</taxon>
        <taxon>Oomycota</taxon>
        <taxon>Peronosporomycetes</taxon>
        <taxon>Peronosporales</taxon>
        <taxon>Peronosporaceae</taxon>
        <taxon>Phytophthora</taxon>
    </lineage>
</organism>
<keyword evidence="1" id="KW-1133">Transmembrane helix</keyword>
<keyword evidence="1" id="KW-0812">Transmembrane</keyword>